<comment type="cofactor">
    <cofactor evidence="1">
        <name>Mg(2+)</name>
        <dbReference type="ChEBI" id="CHEBI:18420"/>
    </cofactor>
</comment>
<feature type="signal peptide" evidence="6">
    <location>
        <begin position="1"/>
        <end position="26"/>
    </location>
</feature>
<dbReference type="GO" id="GO:0005886">
    <property type="term" value="C:plasma membrane"/>
    <property type="evidence" value="ECO:0007669"/>
    <property type="project" value="TreeGrafter"/>
</dbReference>
<feature type="domain" description="GGDEF" evidence="7">
    <location>
        <begin position="483"/>
        <end position="617"/>
    </location>
</feature>
<reference evidence="9" key="1">
    <citation type="submission" date="2015-12" db="EMBL/GenBank/DDBJ databases">
        <authorList>
            <person name="Lima A."/>
            <person name="Farahani Zayas N."/>
            <person name="Castro Da Silva M.A."/>
            <person name="Cabral A."/>
            <person name="Pessatti M.L."/>
        </authorList>
    </citation>
    <scope>NUCLEOTIDE SEQUENCE [LARGE SCALE GENOMIC DNA]</scope>
    <source>
        <strain evidence="9">LAMA 842</strain>
    </source>
</reference>
<comment type="catalytic activity">
    <reaction evidence="3">
        <text>2 GTP = 3',3'-c-di-GMP + 2 diphosphate</text>
        <dbReference type="Rhea" id="RHEA:24898"/>
        <dbReference type="ChEBI" id="CHEBI:33019"/>
        <dbReference type="ChEBI" id="CHEBI:37565"/>
        <dbReference type="ChEBI" id="CHEBI:58805"/>
        <dbReference type="EC" id="2.7.7.65"/>
    </reaction>
</comment>
<comment type="caution">
    <text evidence="8">The sequence shown here is derived from an EMBL/GenBank/DDBJ whole genome shotgun (WGS) entry which is preliminary data.</text>
</comment>
<evidence type="ECO:0000313" key="8">
    <source>
        <dbReference type="EMBL" id="KXO11645.1"/>
    </source>
</evidence>
<evidence type="ECO:0000256" key="2">
    <source>
        <dbReference type="ARBA" id="ARBA00012528"/>
    </source>
</evidence>
<keyword evidence="5" id="KW-0812">Transmembrane</keyword>
<dbReference type="AlphaFoldDB" id="A0A137SGT0"/>
<dbReference type="GO" id="GO:1902201">
    <property type="term" value="P:negative regulation of bacterial-type flagellum-dependent cell motility"/>
    <property type="evidence" value="ECO:0007669"/>
    <property type="project" value="TreeGrafter"/>
</dbReference>
<dbReference type="NCBIfam" id="TIGR00254">
    <property type="entry name" value="GGDEF"/>
    <property type="match status" value="1"/>
</dbReference>
<dbReference type="SMART" id="SM00267">
    <property type="entry name" value="GGDEF"/>
    <property type="match status" value="1"/>
</dbReference>
<dbReference type="Proteomes" id="UP000070282">
    <property type="component" value="Unassembled WGS sequence"/>
</dbReference>
<keyword evidence="6" id="KW-0732">Signal</keyword>
<dbReference type="Gene3D" id="3.30.70.270">
    <property type="match status" value="1"/>
</dbReference>
<gene>
    <name evidence="8" type="ORF">J122_515</name>
</gene>
<dbReference type="InterPro" id="IPR043128">
    <property type="entry name" value="Rev_trsase/Diguanyl_cyclase"/>
</dbReference>
<dbReference type="FunFam" id="3.30.70.270:FF:000001">
    <property type="entry name" value="Diguanylate cyclase domain protein"/>
    <property type="match status" value="1"/>
</dbReference>
<dbReference type="RefSeq" id="WP_138436421.1">
    <property type="nucleotide sequence ID" value="NZ_LOCO01000002.1"/>
</dbReference>
<dbReference type="EC" id="2.7.7.65" evidence="2"/>
<accession>A0A137SGT0</accession>
<dbReference type="InterPro" id="IPR029787">
    <property type="entry name" value="Nucleotide_cyclase"/>
</dbReference>
<feature type="coiled-coil region" evidence="4">
    <location>
        <begin position="428"/>
        <end position="455"/>
    </location>
</feature>
<dbReference type="Gene3D" id="2.60.40.2380">
    <property type="match status" value="1"/>
</dbReference>
<keyword evidence="5" id="KW-1133">Transmembrane helix</keyword>
<dbReference type="Pfam" id="PF00990">
    <property type="entry name" value="GGDEF"/>
    <property type="match status" value="1"/>
</dbReference>
<evidence type="ECO:0000256" key="6">
    <source>
        <dbReference type="SAM" id="SignalP"/>
    </source>
</evidence>
<feature type="chain" id="PRO_5007480608" description="diguanylate cyclase" evidence="6">
    <location>
        <begin position="27"/>
        <end position="625"/>
    </location>
</feature>
<feature type="transmembrane region" description="Helical" evidence="5">
    <location>
        <begin position="237"/>
        <end position="258"/>
    </location>
</feature>
<dbReference type="CDD" id="cd01949">
    <property type="entry name" value="GGDEF"/>
    <property type="match status" value="1"/>
</dbReference>
<organism evidence="8 9">
    <name type="scientific">Marinobacter excellens LAMA 842</name>
    <dbReference type="NCBI Taxonomy" id="1306954"/>
    <lineage>
        <taxon>Bacteria</taxon>
        <taxon>Pseudomonadati</taxon>
        <taxon>Pseudomonadota</taxon>
        <taxon>Gammaproteobacteria</taxon>
        <taxon>Pseudomonadales</taxon>
        <taxon>Marinobacteraceae</taxon>
        <taxon>Marinobacter</taxon>
    </lineage>
</organism>
<dbReference type="PANTHER" id="PTHR45138:SF9">
    <property type="entry name" value="DIGUANYLATE CYCLASE DGCM-RELATED"/>
    <property type="match status" value="1"/>
</dbReference>
<dbReference type="PANTHER" id="PTHR45138">
    <property type="entry name" value="REGULATORY COMPONENTS OF SENSORY TRANSDUCTION SYSTEM"/>
    <property type="match status" value="1"/>
</dbReference>
<keyword evidence="5" id="KW-0472">Membrane</keyword>
<dbReference type="Pfam" id="PF07696">
    <property type="entry name" value="7TMR-DISMED2"/>
    <property type="match status" value="1"/>
</dbReference>
<proteinExistence type="predicted"/>
<dbReference type="InterPro" id="IPR011622">
    <property type="entry name" value="7TMR_DISM_rcpt_extracell_dom2"/>
</dbReference>
<dbReference type="GO" id="GO:0043709">
    <property type="term" value="P:cell adhesion involved in single-species biofilm formation"/>
    <property type="evidence" value="ECO:0007669"/>
    <property type="project" value="TreeGrafter"/>
</dbReference>
<keyword evidence="9" id="KW-1185">Reference proteome</keyword>
<evidence type="ECO:0000256" key="3">
    <source>
        <dbReference type="ARBA" id="ARBA00034247"/>
    </source>
</evidence>
<dbReference type="PROSITE" id="PS50887">
    <property type="entry name" value="GGDEF"/>
    <property type="match status" value="1"/>
</dbReference>
<dbReference type="EMBL" id="LOCO01000002">
    <property type="protein sequence ID" value="KXO11645.1"/>
    <property type="molecule type" value="Genomic_DNA"/>
</dbReference>
<name>A0A137SGT0_9GAMM</name>
<feature type="transmembrane region" description="Helical" evidence="5">
    <location>
        <begin position="204"/>
        <end position="225"/>
    </location>
</feature>
<dbReference type="InterPro" id="IPR000160">
    <property type="entry name" value="GGDEF_dom"/>
</dbReference>
<dbReference type="GO" id="GO:0052621">
    <property type="term" value="F:diguanylate cyclase activity"/>
    <property type="evidence" value="ECO:0007669"/>
    <property type="project" value="UniProtKB-EC"/>
</dbReference>
<feature type="transmembrane region" description="Helical" evidence="5">
    <location>
        <begin position="299"/>
        <end position="317"/>
    </location>
</feature>
<feature type="transmembrane region" description="Helical" evidence="5">
    <location>
        <begin position="323"/>
        <end position="345"/>
    </location>
</feature>
<protein>
    <recommendedName>
        <fullName evidence="2">diguanylate cyclase</fullName>
        <ecNumber evidence="2">2.7.7.65</ecNumber>
    </recommendedName>
</protein>
<evidence type="ECO:0000256" key="1">
    <source>
        <dbReference type="ARBA" id="ARBA00001946"/>
    </source>
</evidence>
<sequence length="625" mass="69060">MTPRFCALLMLGLLAFAGIMPGYSMAAEPCPTLQATNPEARSAINHHLCFHSARPGEPAHAAQSASELPVDMPWTPANGHDLVFSHTDAVYWIQLTVHNPGANRALWYLKLNYPLLDEITFWQYRHQPGSPDVVTEAAPPLTTGDSLPFATRGIDYRYYLLPVTLDPSERRTITIRVHSSGALNVPLALMTPEEVIAESNHLTLIHGLFYGALLILAAFNLLLFFSSGTRYYFYNAFYISSMAMFLFAMGGFANQYFWPESAQLANLSIPLTLVICSAAMALFGWSFLDVSAGTISESVLRGLVWSAVGFLALTFLLPYSKAILLNTAHALMVIAALSVIATIRWRQGYLPAFWYIAAWMIMVVGALAYALAAFGYLGDYLAREVMMQAAVGGQVILLNYAMVQRWRLLNQKLLDIEHQARTELEFKVHERTAQLRNTMRELEQANRKLASLSLNDALTGLHNRRHMDNLLPELCREARRTGQPLSLALVDADHFKRINDSWGHDFGDQCLRHIATCLKNQIKRPRDVAVRFGGEEFALLLPGTDATGASKLCQDILEAVRDSRITAPDGTAVSLTVSAGIAELGVEEQPDSLFRRADEALYASKAAGRDAITLAQHSSEPASNS</sequence>
<evidence type="ECO:0000256" key="4">
    <source>
        <dbReference type="SAM" id="Coils"/>
    </source>
</evidence>
<evidence type="ECO:0000259" key="7">
    <source>
        <dbReference type="PROSITE" id="PS50887"/>
    </source>
</evidence>
<evidence type="ECO:0000256" key="5">
    <source>
        <dbReference type="SAM" id="Phobius"/>
    </source>
</evidence>
<evidence type="ECO:0000313" key="9">
    <source>
        <dbReference type="Proteomes" id="UP000070282"/>
    </source>
</evidence>
<feature type="transmembrane region" description="Helical" evidence="5">
    <location>
        <begin position="264"/>
        <end position="287"/>
    </location>
</feature>
<dbReference type="InterPro" id="IPR050469">
    <property type="entry name" value="Diguanylate_Cyclase"/>
</dbReference>
<keyword evidence="4" id="KW-0175">Coiled coil</keyword>
<dbReference type="PATRIC" id="fig|1306954.6.peg.1469"/>
<feature type="transmembrane region" description="Helical" evidence="5">
    <location>
        <begin position="385"/>
        <end position="403"/>
    </location>
</feature>
<dbReference type="SUPFAM" id="SSF55073">
    <property type="entry name" value="Nucleotide cyclase"/>
    <property type="match status" value="1"/>
</dbReference>
<dbReference type="InterPro" id="IPR011623">
    <property type="entry name" value="7TMR_DISM_rcpt_extracell_dom1"/>
</dbReference>
<dbReference type="Pfam" id="PF07695">
    <property type="entry name" value="7TMR-DISM_7TM"/>
    <property type="match status" value="1"/>
</dbReference>
<feature type="transmembrane region" description="Helical" evidence="5">
    <location>
        <begin position="352"/>
        <end position="373"/>
    </location>
</feature>